<proteinExistence type="predicted"/>
<organism evidence="1 2">
    <name type="scientific">Pisum sativum</name>
    <name type="common">Garden pea</name>
    <name type="synonym">Lathyrus oleraceus</name>
    <dbReference type="NCBI Taxonomy" id="3888"/>
    <lineage>
        <taxon>Eukaryota</taxon>
        <taxon>Viridiplantae</taxon>
        <taxon>Streptophyta</taxon>
        <taxon>Embryophyta</taxon>
        <taxon>Tracheophyta</taxon>
        <taxon>Spermatophyta</taxon>
        <taxon>Magnoliopsida</taxon>
        <taxon>eudicotyledons</taxon>
        <taxon>Gunneridae</taxon>
        <taxon>Pentapetalae</taxon>
        <taxon>rosids</taxon>
        <taxon>fabids</taxon>
        <taxon>Fabales</taxon>
        <taxon>Fabaceae</taxon>
        <taxon>Papilionoideae</taxon>
        <taxon>50 kb inversion clade</taxon>
        <taxon>NPAAA clade</taxon>
        <taxon>Hologalegina</taxon>
        <taxon>IRL clade</taxon>
        <taxon>Fabeae</taxon>
        <taxon>Lathyrus</taxon>
    </lineage>
</organism>
<name>A0A9D5ARD7_PEA</name>
<comment type="caution">
    <text evidence="1">The sequence shown here is derived from an EMBL/GenBank/DDBJ whole genome shotgun (WGS) entry which is preliminary data.</text>
</comment>
<dbReference type="Gramene" id="Psat04G0086800-T1">
    <property type="protein sequence ID" value="KAI5415610.1"/>
    <property type="gene ID" value="KIW84_040868"/>
</dbReference>
<reference evidence="1 2" key="1">
    <citation type="journal article" date="2022" name="Nat. Genet.">
        <title>Improved pea reference genome and pan-genome highlight genomic features and evolutionary characteristics.</title>
        <authorList>
            <person name="Yang T."/>
            <person name="Liu R."/>
            <person name="Luo Y."/>
            <person name="Hu S."/>
            <person name="Wang D."/>
            <person name="Wang C."/>
            <person name="Pandey M.K."/>
            <person name="Ge S."/>
            <person name="Xu Q."/>
            <person name="Li N."/>
            <person name="Li G."/>
            <person name="Huang Y."/>
            <person name="Saxena R.K."/>
            <person name="Ji Y."/>
            <person name="Li M."/>
            <person name="Yan X."/>
            <person name="He Y."/>
            <person name="Liu Y."/>
            <person name="Wang X."/>
            <person name="Xiang C."/>
            <person name="Varshney R.K."/>
            <person name="Ding H."/>
            <person name="Gao S."/>
            <person name="Zong X."/>
        </authorList>
    </citation>
    <scope>NUCLEOTIDE SEQUENCE [LARGE SCALE GENOMIC DNA]</scope>
    <source>
        <strain evidence="1 2">cv. Zhongwan 6</strain>
    </source>
</reference>
<sequence>MVQESTAEEQSSFLIACLKKRHYGHEQLKYLVFRSRLRFAYEDVLRIKSEQYGSTTFFSIKKVMPQTPNKPPQTLGMPTFSGPLNPSRDTHVDPHETLMIMIVSFIIKEIYMEGAWPYV</sequence>
<dbReference type="AlphaFoldDB" id="A0A9D5ARD7"/>
<dbReference type="Proteomes" id="UP001058974">
    <property type="component" value="Chromosome 4"/>
</dbReference>
<evidence type="ECO:0000313" key="1">
    <source>
        <dbReference type="EMBL" id="KAI5415610.1"/>
    </source>
</evidence>
<dbReference type="EMBL" id="JAMSHJ010000004">
    <property type="protein sequence ID" value="KAI5415610.1"/>
    <property type="molecule type" value="Genomic_DNA"/>
</dbReference>
<protein>
    <submittedName>
        <fullName evidence="1">Uncharacterized protein</fullName>
    </submittedName>
</protein>
<evidence type="ECO:0000313" key="2">
    <source>
        <dbReference type="Proteomes" id="UP001058974"/>
    </source>
</evidence>
<accession>A0A9D5ARD7</accession>
<keyword evidence="2" id="KW-1185">Reference proteome</keyword>
<gene>
    <name evidence="1" type="ORF">KIW84_040868</name>
</gene>